<dbReference type="Proteomes" id="UP000264006">
    <property type="component" value="Plasmid pEDY32-46I"/>
</dbReference>
<proteinExistence type="predicted"/>
<dbReference type="KEGG" id="euz:DVS28_b0364"/>
<keyword evidence="1" id="KW-0614">Plasmid</keyword>
<dbReference type="InterPro" id="IPR025361">
    <property type="entry name" value="DUF4265"/>
</dbReference>
<dbReference type="Pfam" id="PF14085">
    <property type="entry name" value="DUF4265"/>
    <property type="match status" value="1"/>
</dbReference>
<protein>
    <submittedName>
        <fullName evidence="1">Uncharacterized protein</fullName>
    </submittedName>
</protein>
<reference evidence="1 2" key="1">
    <citation type="submission" date="2018-09" db="EMBL/GenBank/DDBJ databases">
        <title>Complete genome sequence of Euzebya sp. DY32-46 isolated from seawater of Pacific Ocean.</title>
        <authorList>
            <person name="Xu L."/>
            <person name="Wu Y.-H."/>
            <person name="Xu X.-W."/>
        </authorList>
    </citation>
    <scope>NUCLEOTIDE SEQUENCE [LARGE SCALE GENOMIC DNA]</scope>
    <source>
        <strain evidence="1 2">DY32-46</strain>
        <plasmid evidence="2">pedy32-46i</plasmid>
    </source>
</reference>
<evidence type="ECO:0000313" key="2">
    <source>
        <dbReference type="Proteomes" id="UP000264006"/>
    </source>
</evidence>
<dbReference type="AlphaFoldDB" id="A0A346Y6N7"/>
<organism evidence="1 2">
    <name type="scientific">Euzebya pacifica</name>
    <dbReference type="NCBI Taxonomy" id="1608957"/>
    <lineage>
        <taxon>Bacteria</taxon>
        <taxon>Bacillati</taxon>
        <taxon>Actinomycetota</taxon>
        <taxon>Nitriliruptoria</taxon>
        <taxon>Euzebyales</taxon>
    </lineage>
</organism>
<gene>
    <name evidence="1" type="ORF">DVS28_b0364</name>
</gene>
<evidence type="ECO:0000313" key="1">
    <source>
        <dbReference type="EMBL" id="AXV10134.1"/>
    </source>
</evidence>
<accession>A0A346Y6N7</accession>
<geneLocation type="plasmid" evidence="2">
    <name>pedy32-46i</name>
</geneLocation>
<sequence length="155" mass="16926">MSTPTMTTDAVRLLIRFANPEKTGTGAETTWAKAVEGGWKIDHPLWYSRSVNYGDVVRAVRRGDELVVAALVKRGGWATARVVFATEAQAEEVMRRLRFDHNAIAESYGHGQWAVSVPAAARLTAEAAILRADGSVDWITGPNSRSEPLDFTPSD</sequence>
<dbReference type="RefSeq" id="WP_216826626.1">
    <property type="nucleotide sequence ID" value="NZ_CP031166.1"/>
</dbReference>
<dbReference type="EMBL" id="CP031166">
    <property type="protein sequence ID" value="AXV10134.1"/>
    <property type="molecule type" value="Genomic_DNA"/>
</dbReference>
<keyword evidence="2" id="KW-1185">Reference proteome</keyword>
<name>A0A346Y6N7_9ACTN</name>